<dbReference type="OrthoDB" id="3557394at2759"/>
<evidence type="ECO:0000313" key="2">
    <source>
        <dbReference type="Proteomes" id="UP000235786"/>
    </source>
</evidence>
<proteinExistence type="predicted"/>
<accession>A0A2J6RPE0</accession>
<evidence type="ECO:0000313" key="1">
    <source>
        <dbReference type="EMBL" id="PMD40372.1"/>
    </source>
</evidence>
<name>A0A2J6RPE0_HYAVF</name>
<dbReference type="AlphaFoldDB" id="A0A2J6RPE0"/>
<dbReference type="Proteomes" id="UP000235786">
    <property type="component" value="Unassembled WGS sequence"/>
</dbReference>
<organism evidence="1 2">
    <name type="scientific">Hyaloscypha variabilis (strain UAMH 11265 / GT02V1 / F)</name>
    <name type="common">Meliniomyces variabilis</name>
    <dbReference type="NCBI Taxonomy" id="1149755"/>
    <lineage>
        <taxon>Eukaryota</taxon>
        <taxon>Fungi</taxon>
        <taxon>Dikarya</taxon>
        <taxon>Ascomycota</taxon>
        <taxon>Pezizomycotina</taxon>
        <taxon>Leotiomycetes</taxon>
        <taxon>Helotiales</taxon>
        <taxon>Hyaloscyphaceae</taxon>
        <taxon>Hyaloscypha</taxon>
        <taxon>Hyaloscypha variabilis</taxon>
    </lineage>
</organism>
<gene>
    <name evidence="1" type="ORF">L207DRAFT_582580</name>
</gene>
<protein>
    <recommendedName>
        <fullName evidence="3">Heterokaryon incompatibility protein 6, OR allele</fullName>
    </recommendedName>
</protein>
<evidence type="ECO:0008006" key="3">
    <source>
        <dbReference type="Google" id="ProtNLM"/>
    </source>
</evidence>
<dbReference type="EMBL" id="KZ613945">
    <property type="protein sequence ID" value="PMD40372.1"/>
    <property type="molecule type" value="Genomic_DNA"/>
</dbReference>
<dbReference type="InterPro" id="IPR052895">
    <property type="entry name" value="HetReg/Transcr_Mod"/>
</dbReference>
<reference evidence="1 2" key="1">
    <citation type="submission" date="2016-04" db="EMBL/GenBank/DDBJ databases">
        <title>A degradative enzymes factory behind the ericoid mycorrhizal symbiosis.</title>
        <authorList>
            <consortium name="DOE Joint Genome Institute"/>
            <person name="Martino E."/>
            <person name="Morin E."/>
            <person name="Grelet G."/>
            <person name="Kuo A."/>
            <person name="Kohler A."/>
            <person name="Daghino S."/>
            <person name="Barry K."/>
            <person name="Choi C."/>
            <person name="Cichocki N."/>
            <person name="Clum A."/>
            <person name="Copeland A."/>
            <person name="Hainaut M."/>
            <person name="Haridas S."/>
            <person name="Labutti K."/>
            <person name="Lindquist E."/>
            <person name="Lipzen A."/>
            <person name="Khouja H.-R."/>
            <person name="Murat C."/>
            <person name="Ohm R."/>
            <person name="Olson A."/>
            <person name="Spatafora J."/>
            <person name="Veneault-Fourrey C."/>
            <person name="Henrissat B."/>
            <person name="Grigoriev I."/>
            <person name="Martin F."/>
            <person name="Perotto S."/>
        </authorList>
    </citation>
    <scope>NUCLEOTIDE SEQUENCE [LARGE SCALE GENOMIC DNA]</scope>
    <source>
        <strain evidence="1 2">F</strain>
    </source>
</reference>
<keyword evidence="2" id="KW-1185">Reference proteome</keyword>
<sequence>MATSTGHKNPYGLLHDQQKAFRDTSVLGYFRRDEKLRSYRDAVLNSLLGWEKDSPLNQSQKGTTEMVTHGLVTGVSHRFFITKDGYMGKGKVWVRPGDIVCVLYGGSVPFVLRPVDAKYLFLGECYGIMDGEAVSMRSAGELQEQTFVLI</sequence>
<dbReference type="PANTHER" id="PTHR24148">
    <property type="entry name" value="ANKYRIN REPEAT DOMAIN-CONTAINING PROTEIN 39 HOMOLOG-RELATED"/>
    <property type="match status" value="1"/>
</dbReference>
<dbReference type="STRING" id="1149755.A0A2J6RPE0"/>
<dbReference type="Pfam" id="PF26639">
    <property type="entry name" value="Het-6_barrel"/>
    <property type="match status" value="1"/>
</dbReference>
<dbReference type="PANTHER" id="PTHR24148:SF64">
    <property type="entry name" value="HETEROKARYON INCOMPATIBILITY DOMAIN-CONTAINING PROTEIN"/>
    <property type="match status" value="1"/>
</dbReference>